<feature type="binding site" evidence="3">
    <location>
        <position position="98"/>
    </location>
    <ligand>
        <name>substrate</name>
    </ligand>
</feature>
<dbReference type="OrthoDB" id="2633250at2"/>
<dbReference type="STRING" id="43678.OJAG_27160"/>
<dbReference type="RefSeq" id="WP_068709145.1">
    <property type="nucleotide sequence ID" value="NZ_LRIE01000078.1"/>
</dbReference>
<proteinExistence type="inferred from homology"/>
<evidence type="ECO:0000256" key="1">
    <source>
        <dbReference type="ARBA" id="ARBA00008853"/>
    </source>
</evidence>
<evidence type="ECO:0000313" key="5">
    <source>
        <dbReference type="EMBL" id="KZM34681.1"/>
    </source>
</evidence>
<gene>
    <name evidence="5" type="primary">araB_1</name>
    <name evidence="5" type="ORF">OJAG_27160</name>
</gene>
<dbReference type="InterPro" id="IPR011042">
    <property type="entry name" value="6-blade_b-propeller_TolB-like"/>
</dbReference>
<evidence type="ECO:0000313" key="6">
    <source>
        <dbReference type="Proteomes" id="UP000076447"/>
    </source>
</evidence>
<feature type="binding site" evidence="3">
    <location>
        <position position="15"/>
    </location>
    <ligand>
        <name>a divalent metal cation</name>
        <dbReference type="ChEBI" id="CHEBI:60240"/>
    </ligand>
</feature>
<keyword evidence="5" id="KW-0378">Hydrolase</keyword>
<feature type="domain" description="SMP-30/Gluconolactonase/LRE-like region" evidence="4">
    <location>
        <begin position="14"/>
        <end position="255"/>
    </location>
</feature>
<name>A0A163QZ01_9CELL</name>
<dbReference type="GO" id="GO:0005509">
    <property type="term" value="F:calcium ion binding"/>
    <property type="evidence" value="ECO:0007669"/>
    <property type="project" value="TreeGrafter"/>
</dbReference>
<dbReference type="EC" id="3.1.1.15" evidence="5"/>
<feature type="binding site" evidence="3">
    <location>
        <position position="100"/>
    </location>
    <ligand>
        <name>substrate</name>
    </ligand>
</feature>
<dbReference type="GO" id="GO:0019853">
    <property type="term" value="P:L-ascorbic acid biosynthetic process"/>
    <property type="evidence" value="ECO:0007669"/>
    <property type="project" value="TreeGrafter"/>
</dbReference>
<feature type="binding site" evidence="3">
    <location>
        <position position="146"/>
    </location>
    <ligand>
        <name>a divalent metal cation</name>
        <dbReference type="ChEBI" id="CHEBI:60240"/>
    </ligand>
</feature>
<feature type="active site" description="Proton donor/acceptor" evidence="2">
    <location>
        <position position="197"/>
    </location>
</feature>
<sequence>MRAENITGPVAHHGEGPVWSPTWGGLRFVDMMAGDLLTLQPDATVARRHVGDYATMVRPRSRGGYVVGLERGLALVDDESPDSPVHPFPELWSDPTVRLNDGSATPDGAFYAGSMPFDDRAGAGALYRVEPDGAARLVLSGVTCSNGLGFSPDGTLAYYVDTLTCRVDVFDYDPGADEPLANRRALVEIPREDGLPDGLTVDAEGGVWVALWGGSAVRRYAPDGSLTEVVELPASHVTACTFGGAGLDELYITTSRLMIGEPFEPELDAGSVFRVVPGVEGLPVLPFAG</sequence>
<dbReference type="PANTHER" id="PTHR10907:SF47">
    <property type="entry name" value="REGUCALCIN"/>
    <property type="match status" value="1"/>
</dbReference>
<evidence type="ECO:0000256" key="3">
    <source>
        <dbReference type="PIRSR" id="PIRSR605511-2"/>
    </source>
</evidence>
<comment type="caution">
    <text evidence="5">The sequence shown here is derived from an EMBL/GenBank/DDBJ whole genome shotgun (WGS) entry which is preliminary data.</text>
</comment>
<keyword evidence="3" id="KW-0862">Zinc</keyword>
<reference evidence="5 6" key="1">
    <citation type="submission" date="2016-01" db="EMBL/GenBank/DDBJ databases">
        <title>Genome sequence of Oerskovia enterophila VJag, an agar and cellulose degrading bacterium.</title>
        <authorList>
            <person name="Poehlein A."/>
            <person name="Jag V."/>
            <person name="Bengelsdorf F."/>
            <person name="Duerre P."/>
            <person name="Daniel R."/>
        </authorList>
    </citation>
    <scope>NUCLEOTIDE SEQUENCE [LARGE SCALE GENOMIC DNA]</scope>
    <source>
        <strain evidence="5 6">VJag</strain>
    </source>
</reference>
<dbReference type="SUPFAM" id="SSF63829">
    <property type="entry name" value="Calcium-dependent phosphotriesterase"/>
    <property type="match status" value="1"/>
</dbReference>
<dbReference type="Pfam" id="PF08450">
    <property type="entry name" value="SGL"/>
    <property type="match status" value="1"/>
</dbReference>
<dbReference type="Gene3D" id="2.120.10.30">
    <property type="entry name" value="TolB, C-terminal domain"/>
    <property type="match status" value="1"/>
</dbReference>
<dbReference type="EMBL" id="LRIE01000078">
    <property type="protein sequence ID" value="KZM34681.1"/>
    <property type="molecule type" value="Genomic_DNA"/>
</dbReference>
<dbReference type="InterPro" id="IPR013658">
    <property type="entry name" value="SGL"/>
</dbReference>
<dbReference type="AlphaFoldDB" id="A0A163QZ01"/>
<dbReference type="PATRIC" id="fig|43678.3.peg.2843"/>
<feature type="binding site" evidence="3">
    <location>
        <position position="118"/>
    </location>
    <ligand>
        <name>substrate</name>
    </ligand>
</feature>
<keyword evidence="3" id="KW-0479">Metal-binding</keyword>
<comment type="cofactor">
    <cofactor evidence="3">
        <name>Zn(2+)</name>
        <dbReference type="ChEBI" id="CHEBI:29105"/>
    </cofactor>
    <text evidence="3">Binds 1 divalent metal cation per subunit.</text>
</comment>
<dbReference type="Proteomes" id="UP000076447">
    <property type="component" value="Unassembled WGS sequence"/>
</dbReference>
<dbReference type="PANTHER" id="PTHR10907">
    <property type="entry name" value="REGUCALCIN"/>
    <property type="match status" value="1"/>
</dbReference>
<evidence type="ECO:0000256" key="2">
    <source>
        <dbReference type="PIRSR" id="PIRSR605511-1"/>
    </source>
</evidence>
<evidence type="ECO:0000259" key="4">
    <source>
        <dbReference type="Pfam" id="PF08450"/>
    </source>
</evidence>
<dbReference type="InterPro" id="IPR005511">
    <property type="entry name" value="SMP-30"/>
</dbReference>
<dbReference type="PRINTS" id="PR01790">
    <property type="entry name" value="SMP30FAMILY"/>
</dbReference>
<comment type="similarity">
    <text evidence="1">Belongs to the SMP-30/CGR1 family.</text>
</comment>
<dbReference type="GO" id="GO:0004341">
    <property type="term" value="F:gluconolactonase activity"/>
    <property type="evidence" value="ECO:0007669"/>
    <property type="project" value="TreeGrafter"/>
</dbReference>
<dbReference type="GO" id="GO:0050021">
    <property type="term" value="F:L-arabinonolactonase activity"/>
    <property type="evidence" value="ECO:0007669"/>
    <property type="project" value="UniProtKB-EC"/>
</dbReference>
<organism evidence="5 6">
    <name type="scientific">Oerskovia enterophila</name>
    <dbReference type="NCBI Taxonomy" id="43678"/>
    <lineage>
        <taxon>Bacteria</taxon>
        <taxon>Bacillati</taxon>
        <taxon>Actinomycetota</taxon>
        <taxon>Actinomycetes</taxon>
        <taxon>Micrococcales</taxon>
        <taxon>Cellulomonadaceae</taxon>
        <taxon>Oerskovia</taxon>
    </lineage>
</organism>
<protein>
    <submittedName>
        <fullName evidence="5">L-arabinolactonase</fullName>
        <ecNumber evidence="5">3.1.1.15</ecNumber>
    </submittedName>
</protein>
<feature type="binding site" evidence="3">
    <location>
        <position position="197"/>
    </location>
    <ligand>
        <name>a divalent metal cation</name>
        <dbReference type="ChEBI" id="CHEBI:60240"/>
    </ligand>
</feature>
<accession>A0A163QZ01</accession>